<feature type="region of interest" description="Disordered" evidence="3">
    <location>
        <begin position="501"/>
        <end position="532"/>
    </location>
</feature>
<sequence length="906" mass="97536">MSDESSDELFASADEGSDNEHIVLQSSVKAQSTTGRCTGAQGDESRDVPLGLLIDISTAQTGVKKFDDATQRPDNLHSTTDAKLGNFGQNRTNEWDSWDVSSASVADKDQGVECYVHKEGTPKLSCRPDLVQKIPDSSTDPWFSDQVDLLQSPTADVSGDLLQPVKVTSGICETPDQLHQNATAHAPSDVTKTQELFSVPPTAQEICLTEVVPSREEEDDEDSFPVVKASGTVDKSPSEVLPQVFGNAAVIGEDNVGTLDGSQLATSKDDLGCQAIKMSSHGTRDSERRQGRQKETGVDSSLVEGSREGSEPVKKKVESIAETDSWGCEQSVDQKVDESEPVEEGDAWDLEDDPWTSPKTAEDEFDSEAPAQTVPSQDYGKGFAAKSGGFAATTTTTTTSSNSMGPNSRDSNRLASQRHVWDDDDAWNIGDNWDSVEDIDQTSGVKSSPPQQHEEEEAERGEQEFASVATALVKSVGGGLVNLVEGFKLANLSSTLSAFDENPTAGRPVSCDAPEHHQPADAPQPSNESSSGWTVWGLGSLAKSLTSTVENTGMQLLHGGVDVLEHIGRKTFTALKENDPGLVYTKRIFRPVEREQTTSSLSQVSLLREASSHPPHETSASGGPACVSAARRGDFVSQLESRLGTVHMEALELLSSRASARLGTKLARLEAVTGDDQSSVVDSLTREGGVLDKIWHTLHLKDREAEETEEACGFSASSLSDALSVLDAVVPGSTLQKTCSELQEKSKHLTSDLPVMEIFCCAIEALAEVTASNLAYLHKLSECLLLAQPDRLITGFLDIAEKVSIVVTESKMLNDCLCSTYGEHLNQSPTRQELSHVCVIYARFFCQTTNSSDLGEVTTNRRLVANLFLETNLANGYLDEAAAHLAPIMQVACVDSIFPEQPIRRG</sequence>
<keyword evidence="5" id="KW-1185">Reference proteome</keyword>
<evidence type="ECO:0000313" key="5">
    <source>
        <dbReference type="Proteomes" id="UP000267029"/>
    </source>
</evidence>
<dbReference type="Pfam" id="PF05334">
    <property type="entry name" value="DUF719"/>
    <property type="match status" value="1"/>
</dbReference>
<name>A0A0R3U7E7_MESCO</name>
<dbReference type="OrthoDB" id="5597648at2759"/>
<feature type="region of interest" description="Disordered" evidence="3">
    <location>
        <begin position="65"/>
        <end position="88"/>
    </location>
</feature>
<proteinExistence type="inferred from homology"/>
<feature type="compositionally biased region" description="Polar residues" evidence="3">
    <location>
        <begin position="24"/>
        <end position="36"/>
    </location>
</feature>
<organism evidence="4 5">
    <name type="scientific">Mesocestoides corti</name>
    <name type="common">Flatworm</name>
    <dbReference type="NCBI Taxonomy" id="53468"/>
    <lineage>
        <taxon>Eukaryota</taxon>
        <taxon>Metazoa</taxon>
        <taxon>Spiralia</taxon>
        <taxon>Lophotrochozoa</taxon>
        <taxon>Platyhelminthes</taxon>
        <taxon>Cestoda</taxon>
        <taxon>Eucestoda</taxon>
        <taxon>Cyclophyllidea</taxon>
        <taxon>Mesocestoididae</taxon>
        <taxon>Mesocestoides</taxon>
    </lineage>
</organism>
<feature type="compositionally biased region" description="Low complexity" evidence="3">
    <location>
        <begin position="380"/>
        <end position="400"/>
    </location>
</feature>
<evidence type="ECO:0000256" key="1">
    <source>
        <dbReference type="ARBA" id="ARBA00006903"/>
    </source>
</evidence>
<feature type="compositionally biased region" description="Basic and acidic residues" evidence="3">
    <location>
        <begin position="305"/>
        <end position="319"/>
    </location>
</feature>
<dbReference type="PANTHER" id="PTHR12842:SF6">
    <property type="entry name" value="FI01459P"/>
    <property type="match status" value="1"/>
</dbReference>
<feature type="compositionally biased region" description="Basic and acidic residues" evidence="3">
    <location>
        <begin position="282"/>
        <end position="297"/>
    </location>
</feature>
<dbReference type="EMBL" id="UXSR01000493">
    <property type="protein sequence ID" value="VDD76745.1"/>
    <property type="molecule type" value="Genomic_DNA"/>
</dbReference>
<evidence type="ECO:0000256" key="3">
    <source>
        <dbReference type="SAM" id="MobiDB-lite"/>
    </source>
</evidence>
<feature type="region of interest" description="Disordered" evidence="3">
    <location>
        <begin position="1"/>
        <end position="46"/>
    </location>
</feature>
<feature type="compositionally biased region" description="Basic and acidic residues" evidence="3">
    <location>
        <begin position="65"/>
        <end position="75"/>
    </location>
</feature>
<accession>A0A0R3U7E7</accession>
<protein>
    <recommendedName>
        <fullName evidence="6">Protein FAM114A2</fullName>
    </recommendedName>
</protein>
<dbReference type="InterPro" id="IPR007998">
    <property type="entry name" value="DUF719"/>
</dbReference>
<keyword evidence="2" id="KW-0597">Phosphoprotein</keyword>
<dbReference type="AlphaFoldDB" id="A0A0R3U7E7"/>
<evidence type="ECO:0000313" key="4">
    <source>
        <dbReference type="EMBL" id="VDD76745.1"/>
    </source>
</evidence>
<reference evidence="4 5" key="1">
    <citation type="submission" date="2018-10" db="EMBL/GenBank/DDBJ databases">
        <authorList>
            <consortium name="Pathogen Informatics"/>
        </authorList>
    </citation>
    <scope>NUCLEOTIDE SEQUENCE [LARGE SCALE GENOMIC DNA]</scope>
</reference>
<evidence type="ECO:0008006" key="6">
    <source>
        <dbReference type="Google" id="ProtNLM"/>
    </source>
</evidence>
<feature type="compositionally biased region" description="Polar residues" evidence="3">
    <location>
        <begin position="441"/>
        <end position="450"/>
    </location>
</feature>
<feature type="compositionally biased region" description="Acidic residues" evidence="3">
    <location>
        <begin position="339"/>
        <end position="354"/>
    </location>
</feature>
<feature type="compositionally biased region" description="Polar residues" evidence="3">
    <location>
        <begin position="401"/>
        <end position="415"/>
    </location>
</feature>
<gene>
    <name evidence="4" type="ORF">MCOS_LOCUS2748</name>
</gene>
<dbReference type="PANTHER" id="PTHR12842">
    <property type="entry name" value="FI01459P"/>
    <property type="match status" value="1"/>
</dbReference>
<feature type="region of interest" description="Disordered" evidence="3">
    <location>
        <begin position="277"/>
        <end position="464"/>
    </location>
</feature>
<feature type="compositionally biased region" description="Polar residues" evidence="3">
    <location>
        <begin position="76"/>
        <end position="88"/>
    </location>
</feature>
<comment type="similarity">
    <text evidence="1">Belongs to the FAM114 family.</text>
</comment>
<dbReference type="Proteomes" id="UP000267029">
    <property type="component" value="Unassembled WGS sequence"/>
</dbReference>
<evidence type="ECO:0000256" key="2">
    <source>
        <dbReference type="ARBA" id="ARBA00022553"/>
    </source>
</evidence>